<dbReference type="AlphaFoldDB" id="A0A241XG15"/>
<dbReference type="InterPro" id="IPR002182">
    <property type="entry name" value="NB-ARC"/>
</dbReference>
<gene>
    <name evidence="2" type="ORF">CAZ10_36315</name>
</gene>
<dbReference type="Pfam" id="PF00931">
    <property type="entry name" value="NB-ARC"/>
    <property type="match status" value="1"/>
</dbReference>
<dbReference type="Proteomes" id="UP000194857">
    <property type="component" value="Unassembled WGS sequence"/>
</dbReference>
<dbReference type="GO" id="GO:0043531">
    <property type="term" value="F:ADP binding"/>
    <property type="evidence" value="ECO:0007669"/>
    <property type="project" value="InterPro"/>
</dbReference>
<feature type="domain" description="NB-ARC" evidence="1">
    <location>
        <begin position="318"/>
        <end position="366"/>
    </location>
</feature>
<evidence type="ECO:0000313" key="3">
    <source>
        <dbReference type="Proteomes" id="UP000194857"/>
    </source>
</evidence>
<protein>
    <recommendedName>
        <fullName evidence="1">NB-ARC domain-containing protein</fullName>
    </recommendedName>
</protein>
<name>A0A241XG15_PSEAI</name>
<organism evidence="2 3">
    <name type="scientific">Pseudomonas aeruginosa</name>
    <dbReference type="NCBI Taxonomy" id="287"/>
    <lineage>
        <taxon>Bacteria</taxon>
        <taxon>Pseudomonadati</taxon>
        <taxon>Pseudomonadota</taxon>
        <taxon>Gammaproteobacteria</taxon>
        <taxon>Pseudomonadales</taxon>
        <taxon>Pseudomonadaceae</taxon>
        <taxon>Pseudomonas</taxon>
    </lineage>
</organism>
<evidence type="ECO:0000259" key="1">
    <source>
        <dbReference type="Pfam" id="PF00931"/>
    </source>
</evidence>
<proteinExistence type="predicted"/>
<reference evidence="2 3" key="1">
    <citation type="submission" date="2017-05" db="EMBL/GenBank/DDBJ databases">
        <authorList>
            <person name="Song R."/>
            <person name="Chenine A.L."/>
            <person name="Ruprecht R.M."/>
        </authorList>
    </citation>
    <scope>NUCLEOTIDE SEQUENCE [LARGE SCALE GENOMIC DNA]</scope>
    <source>
        <strain evidence="2 3">S567_C10_BS</strain>
    </source>
</reference>
<dbReference type="Gene3D" id="3.40.50.300">
    <property type="entry name" value="P-loop containing nucleotide triphosphate hydrolases"/>
    <property type="match status" value="1"/>
</dbReference>
<comment type="caution">
    <text evidence="2">The sequence shown here is derived from an EMBL/GenBank/DDBJ whole genome shotgun (WGS) entry which is preliminary data.</text>
</comment>
<dbReference type="EMBL" id="NFFZ01000039">
    <property type="protein sequence ID" value="OTI54804.1"/>
    <property type="molecule type" value="Genomic_DNA"/>
</dbReference>
<accession>A0A241XG15</accession>
<sequence>MQHVAINQVMRRTEAAKEDSDFTYFFSLLLAAEAVAKTVVIGIVASIGDDKNRNRYRLEHQLVRSDGLGDWGRVLEDALSGPASQYLLVEARAEQAELTKLCKMGEWQHDTTTALKEALDSLGIDAEEVPTKSDMKRWFRLFATLRNKTRAHGATQPEKATRAAELLEKSIELFVINFKIFQRPWVHLYRNLNGKYRVSAITKDVSCFSFLKQPQDIQFTNGLYLYMGSPRKINLMHSDPELKDFFFANGGLNGKKYELLSYYSDDKLDGDGALFLTPPGILPTSETEGLGELVPKNNCLTNAPDMIKDYVDRKILQEELFNLLMDDKRPIVTLLGRGGIGKTSLALKVLQDIYLERRFDTVVWLSARDVDLQLSGPKSVRPAVFAPEDMAKFYAKLVLSPDRAKEKAFNATSFFEEQLRKSDSGPCLFVFDNFETTQNPVEVFNWIDTFIRLPNKALITTRLREFKGDYPVEVGGMNDQESRLLITQTASYLGLMGILDSEYVNELIARSEGHPYVIKILLGEVAKLGRKSNIPKIVAGTEDILTALFERTYAALSPCSQRAFLTLSAWNSGVPRLALEAVLYRSTGERIEVEKGIDSLLQYSMAEYHVTPTDNQEFISLPLVASVFGKKKLNISPSRAAIQADVEILQMLGPARRDDVNLALAKKLENFIGNISRRIDSGESYDNFSPVLESICRAYNPGWLLIARWHMEQRTTAGYECAKEELRRFLENSPPAEEAAEAWRLLGHCCYQTEDSLGEVHAFIERAQAIPVPFHDLSNTANRLNIFLRERGFEIDRDQKRDLASRILSVLNQRKSEAEADDLSRMAWLAIHLEQESVAIDYVRTGLGLDSCNHYLTKLAQKLRINVFE</sequence>
<evidence type="ECO:0000313" key="2">
    <source>
        <dbReference type="EMBL" id="OTI54804.1"/>
    </source>
</evidence>
<dbReference type="SUPFAM" id="SSF52540">
    <property type="entry name" value="P-loop containing nucleoside triphosphate hydrolases"/>
    <property type="match status" value="1"/>
</dbReference>
<dbReference type="InterPro" id="IPR027417">
    <property type="entry name" value="P-loop_NTPase"/>
</dbReference>